<gene>
    <name evidence="2" type="primary">Vigan.01G240300</name>
    <name evidence="2" type="ORF">VIGAN_01240300</name>
</gene>
<sequence>QFAGCNCHLIQNAHIIRVPPFLFCYKIPSHYILRFCKAFFASLSTLSLSLYAYSFEIPQGNFKFSNHLLFHPFPPYVISFLFSMLCMACVFSAFSLFIFGDCFLFFNSMRWLLPLFEIYI</sequence>
<feature type="non-terminal residue" evidence="2">
    <location>
        <position position="1"/>
    </location>
</feature>
<keyword evidence="1" id="KW-0472">Membrane</keyword>
<keyword evidence="1" id="KW-1133">Transmembrane helix</keyword>
<dbReference type="EMBL" id="AP015034">
    <property type="protein sequence ID" value="BAT74685.1"/>
    <property type="molecule type" value="Genomic_DNA"/>
</dbReference>
<dbReference type="Proteomes" id="UP000291084">
    <property type="component" value="Chromosome 1"/>
</dbReference>
<proteinExistence type="predicted"/>
<keyword evidence="1" id="KW-0812">Transmembrane</keyword>
<feature type="transmembrane region" description="Helical" evidence="1">
    <location>
        <begin position="73"/>
        <end position="106"/>
    </location>
</feature>
<protein>
    <submittedName>
        <fullName evidence="2">Uncharacterized protein</fullName>
    </submittedName>
</protein>
<reference evidence="2 3" key="1">
    <citation type="journal article" date="2015" name="Sci. Rep.">
        <title>The power of single molecule real-time sequencing technology in the de novo assembly of a eukaryotic genome.</title>
        <authorList>
            <person name="Sakai H."/>
            <person name="Naito K."/>
            <person name="Ogiso-Tanaka E."/>
            <person name="Takahashi Y."/>
            <person name="Iseki K."/>
            <person name="Muto C."/>
            <person name="Satou K."/>
            <person name="Teruya K."/>
            <person name="Shiroma A."/>
            <person name="Shimoji M."/>
            <person name="Hirano T."/>
            <person name="Itoh T."/>
            <person name="Kaga A."/>
            <person name="Tomooka N."/>
        </authorList>
    </citation>
    <scope>NUCLEOTIDE SEQUENCE [LARGE SCALE GENOMIC DNA]</scope>
    <source>
        <strain evidence="3">cv. Shumari</strain>
    </source>
</reference>
<dbReference type="AlphaFoldDB" id="A0A0S3R2A3"/>
<evidence type="ECO:0000313" key="3">
    <source>
        <dbReference type="Proteomes" id="UP000291084"/>
    </source>
</evidence>
<organism evidence="2 3">
    <name type="scientific">Vigna angularis var. angularis</name>
    <dbReference type="NCBI Taxonomy" id="157739"/>
    <lineage>
        <taxon>Eukaryota</taxon>
        <taxon>Viridiplantae</taxon>
        <taxon>Streptophyta</taxon>
        <taxon>Embryophyta</taxon>
        <taxon>Tracheophyta</taxon>
        <taxon>Spermatophyta</taxon>
        <taxon>Magnoliopsida</taxon>
        <taxon>eudicotyledons</taxon>
        <taxon>Gunneridae</taxon>
        <taxon>Pentapetalae</taxon>
        <taxon>rosids</taxon>
        <taxon>fabids</taxon>
        <taxon>Fabales</taxon>
        <taxon>Fabaceae</taxon>
        <taxon>Papilionoideae</taxon>
        <taxon>50 kb inversion clade</taxon>
        <taxon>NPAAA clade</taxon>
        <taxon>indigoferoid/millettioid clade</taxon>
        <taxon>Phaseoleae</taxon>
        <taxon>Vigna</taxon>
    </lineage>
</organism>
<accession>A0A0S3R2A3</accession>
<keyword evidence="3" id="KW-1185">Reference proteome</keyword>
<evidence type="ECO:0000256" key="1">
    <source>
        <dbReference type="SAM" id="Phobius"/>
    </source>
</evidence>
<feature type="transmembrane region" description="Helical" evidence="1">
    <location>
        <begin position="31"/>
        <end position="53"/>
    </location>
</feature>
<name>A0A0S3R2A3_PHAAN</name>
<evidence type="ECO:0000313" key="2">
    <source>
        <dbReference type="EMBL" id="BAT74685.1"/>
    </source>
</evidence>